<gene>
    <name evidence="2" type="ORF">NDU88_006920</name>
</gene>
<dbReference type="AlphaFoldDB" id="A0AAV7LTY4"/>
<name>A0AAV7LTY4_PLEWA</name>
<comment type="caution">
    <text evidence="2">The sequence shown here is derived from an EMBL/GenBank/DDBJ whole genome shotgun (WGS) entry which is preliminary data.</text>
</comment>
<feature type="region of interest" description="Disordered" evidence="1">
    <location>
        <begin position="118"/>
        <end position="186"/>
    </location>
</feature>
<feature type="region of interest" description="Disordered" evidence="1">
    <location>
        <begin position="77"/>
        <end position="97"/>
    </location>
</feature>
<protein>
    <submittedName>
        <fullName evidence="2">Uncharacterized protein</fullName>
    </submittedName>
</protein>
<sequence length="186" mass="21068">MGHGGKDGGRSRRLSTELRSRPTIISNYPVPARPYRRDCGAWSPLWMLGDSDAQKETKLTKQRVKFTAPTRRRVRAALARQSQGERRGRRRVWTRETPGPLGRAWPLRHNRRGAAHVRLIPGPSSDSHQDSQRHWSRERDRHGPKRLACGDSGGTGASLGRSENKYYSPRWTAEVAQETKKATLGK</sequence>
<keyword evidence="3" id="KW-1185">Reference proteome</keyword>
<reference evidence="2" key="1">
    <citation type="journal article" date="2022" name="bioRxiv">
        <title>Sequencing and chromosome-scale assembly of the giantPleurodeles waltlgenome.</title>
        <authorList>
            <person name="Brown T."/>
            <person name="Elewa A."/>
            <person name="Iarovenko S."/>
            <person name="Subramanian E."/>
            <person name="Araus A.J."/>
            <person name="Petzold A."/>
            <person name="Susuki M."/>
            <person name="Suzuki K.-i.T."/>
            <person name="Hayashi T."/>
            <person name="Toyoda A."/>
            <person name="Oliveira C."/>
            <person name="Osipova E."/>
            <person name="Leigh N.D."/>
            <person name="Simon A."/>
            <person name="Yun M.H."/>
        </authorList>
    </citation>
    <scope>NUCLEOTIDE SEQUENCE</scope>
    <source>
        <strain evidence="2">20211129_DDA</strain>
        <tissue evidence="2">Liver</tissue>
    </source>
</reference>
<feature type="compositionally biased region" description="Basic and acidic residues" evidence="1">
    <location>
        <begin position="177"/>
        <end position="186"/>
    </location>
</feature>
<proteinExistence type="predicted"/>
<organism evidence="2 3">
    <name type="scientific">Pleurodeles waltl</name>
    <name type="common">Iberian ribbed newt</name>
    <dbReference type="NCBI Taxonomy" id="8319"/>
    <lineage>
        <taxon>Eukaryota</taxon>
        <taxon>Metazoa</taxon>
        <taxon>Chordata</taxon>
        <taxon>Craniata</taxon>
        <taxon>Vertebrata</taxon>
        <taxon>Euteleostomi</taxon>
        <taxon>Amphibia</taxon>
        <taxon>Batrachia</taxon>
        <taxon>Caudata</taxon>
        <taxon>Salamandroidea</taxon>
        <taxon>Salamandridae</taxon>
        <taxon>Pleurodelinae</taxon>
        <taxon>Pleurodeles</taxon>
    </lineage>
</organism>
<evidence type="ECO:0000313" key="2">
    <source>
        <dbReference type="EMBL" id="KAJ1093829.1"/>
    </source>
</evidence>
<dbReference type="Proteomes" id="UP001066276">
    <property type="component" value="Chromosome 11"/>
</dbReference>
<evidence type="ECO:0000256" key="1">
    <source>
        <dbReference type="SAM" id="MobiDB-lite"/>
    </source>
</evidence>
<accession>A0AAV7LTY4</accession>
<dbReference type="EMBL" id="JANPWB010000015">
    <property type="protein sequence ID" value="KAJ1093829.1"/>
    <property type="molecule type" value="Genomic_DNA"/>
</dbReference>
<evidence type="ECO:0000313" key="3">
    <source>
        <dbReference type="Proteomes" id="UP001066276"/>
    </source>
</evidence>
<feature type="compositionally biased region" description="Basic and acidic residues" evidence="1">
    <location>
        <begin position="127"/>
        <end position="141"/>
    </location>
</feature>
<feature type="region of interest" description="Disordered" evidence="1">
    <location>
        <begin position="1"/>
        <end position="20"/>
    </location>
</feature>